<keyword evidence="10" id="KW-1185">Reference proteome</keyword>
<dbReference type="InterPro" id="IPR050835">
    <property type="entry name" value="ABC_transporter_sub-D"/>
</dbReference>
<dbReference type="PANTHER" id="PTHR11384">
    <property type="entry name" value="ATP-BINDING CASSETTE, SUB-FAMILY D MEMBER"/>
    <property type="match status" value="1"/>
</dbReference>
<evidence type="ECO:0000256" key="1">
    <source>
        <dbReference type="ARBA" id="ARBA00004651"/>
    </source>
</evidence>
<feature type="domain" description="ABC transporter" evidence="7">
    <location>
        <begin position="351"/>
        <end position="571"/>
    </location>
</feature>
<sequence>MPEKKVVAIREILRRLRRVMWAFLRSKVGGKAWLLLAALLVFMLAINGMNVLNSYVGRDFFSAIERRDSAGFIRHAWRYVGVFAASTVVAVFFRFCEERLGLLWREWQTKRVVRGYLNQHIYLHIKETGSITNPDQRMTEDIRALTSTSLSFMLMILNGTFTAISFSGVLWSISPKLFAVAVLYAATGSALTILLGRPLIRLNYQQSDREADFRSELIYVHQKAEGLAFTHDEARMKERLGARIDQLVLNFRKIVAVNRNLNFFTGGYNYMIQLIPVLFVAPMFIAGGVEFGVIGQSTMAFATLVGAFSLIITQFQSISSYASVVTRLSELMDASENAAIRNSRSCLDCQMNADRLVYSKLCLRASDTDERLLLRDLDATFEAKRNVLIIGPNPAAKTALFHATAGLHEAGSGSIQRPPPEKLAFVLEQPYLPPGSLRELLTPPGAPAVADHEIMALIDDLGLDVTGSRDRDFDTPRRWDDELSLTDGQFLAIARALLTKPDFIFLDHLDAALDGDEFRRVREVIARRGVAAIVFGNGKSSDSGYDAVLELAADGTWSWRETAVTPAGGEGAA</sequence>
<dbReference type="InterPro" id="IPR036640">
    <property type="entry name" value="ABC1_TM_sf"/>
</dbReference>
<dbReference type="RefSeq" id="WP_264488831.1">
    <property type="nucleotide sequence ID" value="NZ_JAPDDT010000009.1"/>
</dbReference>
<dbReference type="Proteomes" id="UP001320876">
    <property type="component" value="Unassembled WGS sequence"/>
</dbReference>
<evidence type="ECO:0000259" key="7">
    <source>
        <dbReference type="PROSITE" id="PS50893"/>
    </source>
</evidence>
<dbReference type="EMBL" id="JAPDDT010000009">
    <property type="protein sequence ID" value="MCW1924722.1"/>
    <property type="molecule type" value="Genomic_DNA"/>
</dbReference>
<dbReference type="Gene3D" id="1.20.1560.10">
    <property type="entry name" value="ABC transporter type 1, transmembrane domain"/>
    <property type="match status" value="1"/>
</dbReference>
<protein>
    <submittedName>
        <fullName evidence="9">ABC transporter transmembrane domain-containing protein</fullName>
    </submittedName>
</protein>
<organism evidence="9 10">
    <name type="scientific">Luteolibacter arcticus</name>
    <dbReference type="NCBI Taxonomy" id="1581411"/>
    <lineage>
        <taxon>Bacteria</taxon>
        <taxon>Pseudomonadati</taxon>
        <taxon>Verrucomicrobiota</taxon>
        <taxon>Verrucomicrobiia</taxon>
        <taxon>Verrucomicrobiales</taxon>
        <taxon>Verrucomicrobiaceae</taxon>
        <taxon>Luteolibacter</taxon>
    </lineage>
</organism>
<feature type="transmembrane region" description="Helical" evidence="6">
    <location>
        <begin position="293"/>
        <end position="312"/>
    </location>
</feature>
<comment type="caution">
    <text evidence="9">The sequence shown here is derived from an EMBL/GenBank/DDBJ whole genome shotgun (WGS) entry which is preliminary data.</text>
</comment>
<feature type="transmembrane region" description="Helical" evidence="6">
    <location>
        <begin position="268"/>
        <end position="287"/>
    </location>
</feature>
<feature type="transmembrane region" description="Helical" evidence="6">
    <location>
        <begin position="152"/>
        <end position="171"/>
    </location>
</feature>
<feature type="transmembrane region" description="Helical" evidence="6">
    <location>
        <begin position="33"/>
        <end position="56"/>
    </location>
</feature>
<dbReference type="SUPFAM" id="SSF90123">
    <property type="entry name" value="ABC transporter transmembrane region"/>
    <property type="match status" value="1"/>
</dbReference>
<dbReference type="InterPro" id="IPR011527">
    <property type="entry name" value="ABC1_TM_dom"/>
</dbReference>
<keyword evidence="2" id="KW-0813">Transport</keyword>
<accession>A0ABT3GMK1</accession>
<evidence type="ECO:0000256" key="3">
    <source>
        <dbReference type="ARBA" id="ARBA00022692"/>
    </source>
</evidence>
<reference evidence="9 10" key="1">
    <citation type="submission" date="2022-10" db="EMBL/GenBank/DDBJ databases">
        <title>Luteolibacter arcticus strain CCTCC AB 2014275, whole genome shotgun sequencing project.</title>
        <authorList>
            <person name="Zhao G."/>
            <person name="Shen L."/>
        </authorList>
    </citation>
    <scope>NUCLEOTIDE SEQUENCE [LARGE SCALE GENOMIC DNA]</scope>
    <source>
        <strain evidence="9 10">CCTCC AB 2014275</strain>
    </source>
</reference>
<dbReference type="PROSITE" id="PS50893">
    <property type="entry name" value="ABC_TRANSPORTER_2"/>
    <property type="match status" value="1"/>
</dbReference>
<dbReference type="PANTHER" id="PTHR11384:SF59">
    <property type="entry name" value="LYSOSOMAL COBALAMIN TRANSPORTER ABCD4"/>
    <property type="match status" value="1"/>
</dbReference>
<gene>
    <name evidence="9" type="ORF">OKA05_19305</name>
</gene>
<evidence type="ECO:0000259" key="8">
    <source>
        <dbReference type="PROSITE" id="PS50929"/>
    </source>
</evidence>
<dbReference type="Gene3D" id="3.40.50.300">
    <property type="entry name" value="P-loop containing nucleotide triphosphate hydrolases"/>
    <property type="match status" value="1"/>
</dbReference>
<evidence type="ECO:0000256" key="5">
    <source>
        <dbReference type="ARBA" id="ARBA00023136"/>
    </source>
</evidence>
<dbReference type="SUPFAM" id="SSF52540">
    <property type="entry name" value="P-loop containing nucleoside triphosphate hydrolases"/>
    <property type="match status" value="1"/>
</dbReference>
<dbReference type="PROSITE" id="PS50929">
    <property type="entry name" value="ABC_TM1F"/>
    <property type="match status" value="1"/>
</dbReference>
<feature type="transmembrane region" description="Helical" evidence="6">
    <location>
        <begin position="177"/>
        <end position="196"/>
    </location>
</feature>
<dbReference type="InterPro" id="IPR003439">
    <property type="entry name" value="ABC_transporter-like_ATP-bd"/>
</dbReference>
<keyword evidence="3 6" id="KW-0812">Transmembrane</keyword>
<evidence type="ECO:0000256" key="2">
    <source>
        <dbReference type="ARBA" id="ARBA00022448"/>
    </source>
</evidence>
<evidence type="ECO:0000256" key="6">
    <source>
        <dbReference type="SAM" id="Phobius"/>
    </source>
</evidence>
<keyword evidence="4 6" id="KW-1133">Transmembrane helix</keyword>
<name>A0ABT3GMK1_9BACT</name>
<feature type="domain" description="ABC transmembrane type-1" evidence="8">
    <location>
        <begin position="37"/>
        <end position="320"/>
    </location>
</feature>
<dbReference type="InterPro" id="IPR027417">
    <property type="entry name" value="P-loop_NTPase"/>
</dbReference>
<keyword evidence="5 6" id="KW-0472">Membrane</keyword>
<evidence type="ECO:0000256" key="4">
    <source>
        <dbReference type="ARBA" id="ARBA00022989"/>
    </source>
</evidence>
<dbReference type="Pfam" id="PF06472">
    <property type="entry name" value="ABC_membrane_2"/>
    <property type="match status" value="1"/>
</dbReference>
<comment type="subcellular location">
    <subcellularLocation>
        <location evidence="1">Cell membrane</location>
        <topology evidence="1">Multi-pass membrane protein</topology>
    </subcellularLocation>
</comment>
<feature type="transmembrane region" description="Helical" evidence="6">
    <location>
        <begin position="76"/>
        <end position="96"/>
    </location>
</feature>
<proteinExistence type="predicted"/>
<evidence type="ECO:0000313" key="10">
    <source>
        <dbReference type="Proteomes" id="UP001320876"/>
    </source>
</evidence>
<evidence type="ECO:0000313" key="9">
    <source>
        <dbReference type="EMBL" id="MCW1924722.1"/>
    </source>
</evidence>
<dbReference type="Pfam" id="PF00005">
    <property type="entry name" value="ABC_tran"/>
    <property type="match status" value="1"/>
</dbReference>